<dbReference type="CDD" id="cd00132">
    <property type="entry name" value="CRIB"/>
    <property type="match status" value="1"/>
</dbReference>
<dbReference type="Gene3D" id="2.30.29.30">
    <property type="entry name" value="Pleckstrin-homology domain (PH domain)/Phosphotyrosine-binding domain (PTB)"/>
    <property type="match status" value="1"/>
</dbReference>
<comment type="caution">
    <text evidence="10">The sequence shown here is derived from an EMBL/GenBank/DDBJ whole genome shotgun (WGS) entry which is preliminary data.</text>
</comment>
<dbReference type="Pfam" id="PF06058">
    <property type="entry name" value="DCP1"/>
    <property type="match status" value="1"/>
</dbReference>
<evidence type="ECO:0000256" key="1">
    <source>
        <dbReference type="ARBA" id="ARBA00004496"/>
    </source>
</evidence>
<dbReference type="SMART" id="SM00324">
    <property type="entry name" value="RhoGAP"/>
    <property type="match status" value="1"/>
</dbReference>
<dbReference type="InterPro" id="IPR028364">
    <property type="entry name" value="Ribosomal_uL1/biogenesis"/>
</dbReference>
<dbReference type="Pfam" id="PF00687">
    <property type="entry name" value="Ribosomal_L1"/>
    <property type="match status" value="2"/>
</dbReference>
<feature type="compositionally biased region" description="Acidic residues" evidence="6">
    <location>
        <begin position="286"/>
        <end position="299"/>
    </location>
</feature>
<feature type="region of interest" description="Disordered" evidence="6">
    <location>
        <begin position="857"/>
        <end position="905"/>
    </location>
</feature>
<dbReference type="InterPro" id="IPR010334">
    <property type="entry name" value="Dcp1"/>
</dbReference>
<dbReference type="InterPro" id="IPR008936">
    <property type="entry name" value="Rho_GTPase_activation_prot"/>
</dbReference>
<feature type="domain" description="CRIB" evidence="8">
    <location>
        <begin position="39"/>
        <end position="52"/>
    </location>
</feature>
<feature type="compositionally biased region" description="Acidic residues" evidence="6">
    <location>
        <begin position="318"/>
        <end position="332"/>
    </location>
</feature>
<feature type="compositionally biased region" description="Basic and acidic residues" evidence="6">
    <location>
        <begin position="275"/>
        <end position="285"/>
    </location>
</feature>
<gene>
    <name evidence="10" type="ORF">HID58_064308</name>
</gene>
<keyword evidence="11" id="KW-1185">Reference proteome</keyword>
<evidence type="ECO:0000259" key="8">
    <source>
        <dbReference type="PROSITE" id="PS50108"/>
    </source>
</evidence>
<dbReference type="CDD" id="cd00403">
    <property type="entry name" value="Ribosomal_L1"/>
    <property type="match status" value="1"/>
</dbReference>
<dbReference type="SUPFAM" id="SSF48350">
    <property type="entry name" value="GTPase activation domain, GAP"/>
    <property type="match status" value="1"/>
</dbReference>
<evidence type="ECO:0000313" key="10">
    <source>
        <dbReference type="EMBL" id="KAH0876914.1"/>
    </source>
</evidence>
<feature type="chain" id="PRO_5047087771" evidence="7">
    <location>
        <begin position="23"/>
        <end position="1022"/>
    </location>
</feature>
<keyword evidence="4" id="KW-0963">Cytoplasm</keyword>
<evidence type="ECO:0000256" key="4">
    <source>
        <dbReference type="ARBA" id="ARBA00022490"/>
    </source>
</evidence>
<name>A0ABQ7Z9L8_BRANA</name>
<feature type="region of interest" description="Disordered" evidence="6">
    <location>
        <begin position="394"/>
        <end position="419"/>
    </location>
</feature>
<dbReference type="PANTHER" id="PTHR16290">
    <property type="entry name" value="TRANSCRIPTION FACTOR SMIF DECAPPING ENZYME DCP1"/>
    <property type="match status" value="1"/>
</dbReference>
<dbReference type="InterPro" id="IPR023674">
    <property type="entry name" value="Ribosomal_uL1-like"/>
</dbReference>
<keyword evidence="5" id="KW-0507">mRNA processing</keyword>
<dbReference type="Gene3D" id="3.90.810.10">
    <property type="entry name" value="CRIB domain"/>
    <property type="match status" value="1"/>
</dbReference>
<feature type="compositionally biased region" description="Low complexity" evidence="6">
    <location>
        <begin position="875"/>
        <end position="894"/>
    </location>
</feature>
<dbReference type="SUPFAM" id="SSF50729">
    <property type="entry name" value="PH domain-like"/>
    <property type="match status" value="1"/>
</dbReference>
<keyword evidence="7" id="KW-0732">Signal</keyword>
<evidence type="ECO:0000313" key="11">
    <source>
        <dbReference type="Proteomes" id="UP000824890"/>
    </source>
</evidence>
<dbReference type="InterPro" id="IPR000198">
    <property type="entry name" value="RhoGAP_dom"/>
</dbReference>
<evidence type="ECO:0000256" key="7">
    <source>
        <dbReference type="SAM" id="SignalP"/>
    </source>
</evidence>
<comment type="subcellular location">
    <subcellularLocation>
        <location evidence="1">Cytoplasm</location>
    </subcellularLocation>
</comment>
<dbReference type="CDD" id="cd13182">
    <property type="entry name" value="EVH1-like_Dcp1"/>
    <property type="match status" value="1"/>
</dbReference>
<dbReference type="InterPro" id="IPR036936">
    <property type="entry name" value="CRIB_dom_sf"/>
</dbReference>
<dbReference type="InterPro" id="IPR000095">
    <property type="entry name" value="CRIB_dom"/>
</dbReference>
<feature type="compositionally biased region" description="Polar residues" evidence="6">
    <location>
        <begin position="857"/>
        <end position="872"/>
    </location>
</feature>
<dbReference type="SUPFAM" id="SSF56808">
    <property type="entry name" value="Ribosomal protein L1"/>
    <property type="match status" value="1"/>
</dbReference>
<dbReference type="Pfam" id="PF00786">
    <property type="entry name" value="PBD"/>
    <property type="match status" value="1"/>
</dbReference>
<dbReference type="Gene3D" id="3.30.190.20">
    <property type="match status" value="2"/>
</dbReference>
<keyword evidence="3" id="KW-0343">GTPase activation</keyword>
<dbReference type="InterPro" id="IPR011993">
    <property type="entry name" value="PH-like_dom_sf"/>
</dbReference>
<accession>A0ABQ7Z9L8</accession>
<feature type="domain" description="Rho-GAP" evidence="9">
    <location>
        <begin position="84"/>
        <end position="261"/>
    </location>
</feature>
<evidence type="ECO:0000256" key="3">
    <source>
        <dbReference type="ARBA" id="ARBA00022468"/>
    </source>
</evidence>
<sequence length="1022" mass="114197">TANPQLWWLLSVGRVVLELSRCFPTTAEEKVNEWRAMDIGGPTDVQHVAHVTFDRFNGFLGLPSEFEPDVPKKAPSASATVFGVSTESMQLSYDSRGNCVPVILLLLQSRLYDQGGLQVEGIFRITGENSEEEYVREQLNKGMIPDGIDVHCLAGLIKAWFRELPRGVLDPLSSEQVLQCESDEDFIKVVRLLPQTEASLLNWAINLMADVVQFENVNKMNSRNLALVFAPNMSQMKDPLTALMYAVQVMKLLKCLTEKALREREVTSPQVHTRSSNEAEYGEKEVDNEEEDEEEEEGDGVYIIEEVGSEAEGGEKEVENEEEEEEQDGDGVYIIEEEALQIIRVVADDHKSESMKSACDGSITSDSKGADGVVQPLICNPDHIGSKTVDVANKHPRSQETYGSKNQEESITEQSSVSQSEAVKEAITVIRGKSEDKKRNFVETLELQIGLKNYDPQKDKRFSGSVKLPHIPRPKMKICMLGDAQHVEEAEKMGLDWTTWMWSLSKSSTRTRSSSKSLPRSTTPSWPLNPSLSRFHVFLVLAGKFPTLVSHQESLEGKVNETKATVKFQLKKVLCMGVAVGNLSMEEKQIFQNVQMSVNFLVSLLKKNWQNVFVPQEHNGTTSKNILSSRCCFNELNQIEHLFPDLEKMSQNGKLIPPNMDQNSTRLLNLTVLQRLDPFIEEILITAAHVTFYEFNIEISQWSRKDVEGSLFVVKRNKQPRFQFIVMNRRNTVTISNHECIVWADNLVEDLLGDFEYEVQGPYLLYRNASQEVNGIWFYNKRECEEVARLFDRLLSAYSKANQKPNTSSPKSEFEELEAVPTMAVMDGPLEPSSTARDAPNDPAFVNFFSSAMALGNTSSGQTSGPPYQQPSAIPLQPHQPTLAPPAATAAPPQILSPPPLQSSSPMMPLFDNNPDLISNKSNVHTDLVTPSSFFGPPRMMAQPHLIPGSSMPTTNATHQQRPYGTPMLQPFPPPTPPASLAPAHSGPVINRDKVKEALLSLVQENEFIDMVTRALQNAHQP</sequence>
<dbReference type="Gene3D" id="1.10.555.10">
    <property type="entry name" value="Rho GTPase activation protein"/>
    <property type="match status" value="1"/>
</dbReference>
<dbReference type="PANTHER" id="PTHR16290:SF0">
    <property type="entry name" value="DECAPPING PROTEIN 1, ISOFORM A"/>
    <property type="match status" value="1"/>
</dbReference>
<dbReference type="Pfam" id="PF00620">
    <property type="entry name" value="RhoGAP"/>
    <property type="match status" value="1"/>
</dbReference>
<protein>
    <submittedName>
        <fullName evidence="10">Uncharacterized protein</fullName>
    </submittedName>
</protein>
<feature type="signal peptide" evidence="7">
    <location>
        <begin position="1"/>
        <end position="22"/>
    </location>
</feature>
<evidence type="ECO:0000256" key="5">
    <source>
        <dbReference type="ARBA" id="ARBA00022664"/>
    </source>
</evidence>
<evidence type="ECO:0000256" key="6">
    <source>
        <dbReference type="SAM" id="MobiDB-lite"/>
    </source>
</evidence>
<feature type="non-terminal residue" evidence="10">
    <location>
        <position position="1"/>
    </location>
</feature>
<comment type="similarity">
    <text evidence="2">Belongs to the DCP1 family.</text>
</comment>
<dbReference type="EMBL" id="JAGKQM010000015">
    <property type="protein sequence ID" value="KAH0876914.1"/>
    <property type="molecule type" value="Genomic_DNA"/>
</dbReference>
<proteinExistence type="inferred from homology"/>
<reference evidence="10 11" key="1">
    <citation type="submission" date="2021-05" db="EMBL/GenBank/DDBJ databases">
        <title>Genome Assembly of Synthetic Allotetraploid Brassica napus Reveals Homoeologous Exchanges between Subgenomes.</title>
        <authorList>
            <person name="Davis J.T."/>
        </authorList>
    </citation>
    <scope>NUCLEOTIDE SEQUENCE [LARGE SCALE GENOMIC DNA]</scope>
    <source>
        <strain evidence="11">cv. Da-Ae</strain>
        <tissue evidence="10">Seedling</tissue>
    </source>
</reference>
<dbReference type="CDD" id="cd00159">
    <property type="entry name" value="RhoGAP"/>
    <property type="match status" value="1"/>
</dbReference>
<evidence type="ECO:0000256" key="2">
    <source>
        <dbReference type="ARBA" id="ARBA00008778"/>
    </source>
</evidence>
<dbReference type="PROSITE" id="PS50108">
    <property type="entry name" value="CRIB"/>
    <property type="match status" value="1"/>
</dbReference>
<dbReference type="PROSITE" id="PS50238">
    <property type="entry name" value="RHOGAP"/>
    <property type="match status" value="1"/>
</dbReference>
<organism evidence="10 11">
    <name type="scientific">Brassica napus</name>
    <name type="common">Rape</name>
    <dbReference type="NCBI Taxonomy" id="3708"/>
    <lineage>
        <taxon>Eukaryota</taxon>
        <taxon>Viridiplantae</taxon>
        <taxon>Streptophyta</taxon>
        <taxon>Embryophyta</taxon>
        <taxon>Tracheophyta</taxon>
        <taxon>Spermatophyta</taxon>
        <taxon>Magnoliopsida</taxon>
        <taxon>eudicotyledons</taxon>
        <taxon>Gunneridae</taxon>
        <taxon>Pentapetalae</taxon>
        <taxon>rosids</taxon>
        <taxon>malvids</taxon>
        <taxon>Brassicales</taxon>
        <taxon>Brassicaceae</taxon>
        <taxon>Brassiceae</taxon>
        <taxon>Brassica</taxon>
    </lineage>
</organism>
<dbReference type="Proteomes" id="UP000824890">
    <property type="component" value="Unassembled WGS sequence"/>
</dbReference>
<feature type="region of interest" description="Disordered" evidence="6">
    <location>
        <begin position="264"/>
        <end position="332"/>
    </location>
</feature>
<evidence type="ECO:0000259" key="9">
    <source>
        <dbReference type="PROSITE" id="PS50238"/>
    </source>
</evidence>
<dbReference type="SMART" id="SM00285">
    <property type="entry name" value="PBD"/>
    <property type="match status" value="1"/>
</dbReference>